<evidence type="ECO:0000256" key="1">
    <source>
        <dbReference type="PROSITE-ProRule" id="PRU00285"/>
    </source>
</evidence>
<dbReference type="EMBL" id="CP117812">
    <property type="protein sequence ID" value="WDE98309.1"/>
    <property type="molecule type" value="Genomic_DNA"/>
</dbReference>
<accession>A0ABY7VYF7</accession>
<dbReference type="InterPro" id="IPR008978">
    <property type="entry name" value="HSP20-like_chaperone"/>
</dbReference>
<evidence type="ECO:0000256" key="2">
    <source>
        <dbReference type="RuleBase" id="RU003616"/>
    </source>
</evidence>
<proteinExistence type="inferred from homology"/>
<protein>
    <submittedName>
        <fullName evidence="4">Hsp20/alpha crystallin family protein</fullName>
    </submittedName>
</protein>
<dbReference type="CDD" id="cd06464">
    <property type="entry name" value="ACD_sHsps-like"/>
    <property type="match status" value="1"/>
</dbReference>
<dbReference type="RefSeq" id="WP_274153183.1">
    <property type="nucleotide sequence ID" value="NZ_CP117812.1"/>
</dbReference>
<reference evidence="4 5" key="1">
    <citation type="submission" date="2023-02" db="EMBL/GenBank/DDBJ databases">
        <title>Genome sequence of Lentisphaera profundi SAORIC-696.</title>
        <authorList>
            <person name="Kim e."/>
            <person name="Cho J.-C."/>
            <person name="Choi A."/>
            <person name="Kang I."/>
        </authorList>
    </citation>
    <scope>NUCLEOTIDE SEQUENCE [LARGE SCALE GENOMIC DNA]</scope>
    <source>
        <strain evidence="4 5">SAORIC-696</strain>
    </source>
</reference>
<dbReference type="Gene3D" id="2.60.40.790">
    <property type="match status" value="1"/>
</dbReference>
<organism evidence="4 5">
    <name type="scientific">Lentisphaera profundi</name>
    <dbReference type="NCBI Taxonomy" id="1658616"/>
    <lineage>
        <taxon>Bacteria</taxon>
        <taxon>Pseudomonadati</taxon>
        <taxon>Lentisphaerota</taxon>
        <taxon>Lentisphaeria</taxon>
        <taxon>Lentisphaerales</taxon>
        <taxon>Lentisphaeraceae</taxon>
        <taxon>Lentisphaera</taxon>
    </lineage>
</organism>
<dbReference type="SUPFAM" id="SSF49764">
    <property type="entry name" value="HSP20-like chaperones"/>
    <property type="match status" value="1"/>
</dbReference>
<gene>
    <name evidence="4" type="ORF">PQO03_21085</name>
</gene>
<dbReference type="Pfam" id="PF00011">
    <property type="entry name" value="HSP20"/>
    <property type="match status" value="1"/>
</dbReference>
<sequence length="141" mass="16012">MYKRKQVLMDPWASLDRIFNNFTHTQDSGQSELSPKVHSCKTEDALILNFELPGVDPEKIELNYKDDTLSLNAERKNPITSGNILRRERVQGNFERSLVLPFKVDEEKVQASYVNGILTVNLVKEATQKPKKIIIKAQGAA</sequence>
<comment type="similarity">
    <text evidence="1 2">Belongs to the small heat shock protein (HSP20) family.</text>
</comment>
<dbReference type="PANTHER" id="PTHR11527">
    <property type="entry name" value="HEAT-SHOCK PROTEIN 20 FAMILY MEMBER"/>
    <property type="match status" value="1"/>
</dbReference>
<dbReference type="InterPro" id="IPR031107">
    <property type="entry name" value="Small_HSP"/>
</dbReference>
<evidence type="ECO:0000313" key="5">
    <source>
        <dbReference type="Proteomes" id="UP001214250"/>
    </source>
</evidence>
<dbReference type="InterPro" id="IPR002068">
    <property type="entry name" value="A-crystallin/Hsp20_dom"/>
</dbReference>
<name>A0ABY7VYF7_9BACT</name>
<keyword evidence="5" id="KW-1185">Reference proteome</keyword>
<dbReference type="PROSITE" id="PS01031">
    <property type="entry name" value="SHSP"/>
    <property type="match status" value="1"/>
</dbReference>
<feature type="domain" description="SHSP" evidence="3">
    <location>
        <begin position="28"/>
        <end position="140"/>
    </location>
</feature>
<evidence type="ECO:0000259" key="3">
    <source>
        <dbReference type="PROSITE" id="PS01031"/>
    </source>
</evidence>
<dbReference type="Proteomes" id="UP001214250">
    <property type="component" value="Chromosome 2"/>
</dbReference>
<evidence type="ECO:0000313" key="4">
    <source>
        <dbReference type="EMBL" id="WDE98309.1"/>
    </source>
</evidence>